<protein>
    <recommendedName>
        <fullName evidence="1">Major vault protein shoulder domain-containing protein</fullName>
    </recommendedName>
</protein>
<dbReference type="VEuPathDB" id="FungiDB:H257_12014"/>
<gene>
    <name evidence="2" type="ORF">DYB25_008712</name>
</gene>
<dbReference type="PANTHER" id="PTHR14165">
    <property type="entry name" value="MAJOR VAULT PROTEIN"/>
    <property type="match status" value="1"/>
</dbReference>
<dbReference type="Gene3D" id="6.10.250.720">
    <property type="match status" value="1"/>
</dbReference>
<dbReference type="AlphaFoldDB" id="A0A397C0W5"/>
<name>A0A397C0W5_APHAT</name>
<feature type="domain" description="Major vault protein shoulder" evidence="1">
    <location>
        <begin position="2"/>
        <end position="45"/>
    </location>
</feature>
<dbReference type="Pfam" id="PF11978">
    <property type="entry name" value="MVP_shoulder"/>
    <property type="match status" value="1"/>
</dbReference>
<evidence type="ECO:0000313" key="2">
    <source>
        <dbReference type="EMBL" id="RHY29243.1"/>
    </source>
</evidence>
<evidence type="ECO:0000259" key="1">
    <source>
        <dbReference type="Pfam" id="PF11978"/>
    </source>
</evidence>
<dbReference type="InterPro" id="IPR021870">
    <property type="entry name" value="MVP_shoulder"/>
</dbReference>
<reference evidence="2 3" key="1">
    <citation type="submission" date="2018-08" db="EMBL/GenBank/DDBJ databases">
        <title>Aphanomyces genome sequencing and annotation.</title>
        <authorList>
            <person name="Minardi D."/>
            <person name="Oidtmann B."/>
            <person name="Van Der Giezen M."/>
            <person name="Studholme D.J."/>
        </authorList>
    </citation>
    <scope>NUCLEOTIDE SEQUENCE [LARGE SCALE GENOMIC DNA]</scope>
    <source>
        <strain evidence="2 3">Yx</strain>
    </source>
</reference>
<accession>A0A397C0W5</accession>
<dbReference type="InterPro" id="IPR036013">
    <property type="entry name" value="Band_7/SPFH_dom_sf"/>
</dbReference>
<organism evidence="2 3">
    <name type="scientific">Aphanomyces astaci</name>
    <name type="common">Crayfish plague agent</name>
    <dbReference type="NCBI Taxonomy" id="112090"/>
    <lineage>
        <taxon>Eukaryota</taxon>
        <taxon>Sar</taxon>
        <taxon>Stramenopiles</taxon>
        <taxon>Oomycota</taxon>
        <taxon>Saprolegniomycetes</taxon>
        <taxon>Saprolegniales</taxon>
        <taxon>Verrucalvaceae</taxon>
        <taxon>Aphanomyces</taxon>
    </lineage>
</organism>
<comment type="caution">
    <text evidence="2">The sequence shown here is derived from an EMBL/GenBank/DDBJ whole genome shotgun (WGS) entry which is preliminary data.</text>
</comment>
<proteinExistence type="predicted"/>
<dbReference type="GO" id="GO:0005634">
    <property type="term" value="C:nucleus"/>
    <property type="evidence" value="ECO:0007669"/>
    <property type="project" value="TreeGrafter"/>
</dbReference>
<sequence>MSQIIRTSIFGVDDAASGKLKAQLVFPANNLCITNVDIQSAEPVDAQTRDSLQKSVQLAIEITTKSQEAKAKAIAMKEDEEAKGLLVTQQLENQTNAEKARKQLVELSAQCAAVEAEGVAVAQAKAKALAAEIDAEAAVSQTKLRVQAQQMEHDSNMLRRKQEYELEVAHAKQMAELEVAKKKELMSIEADKFKCMMDAIGRDTMVAMARVGPDAQVKLLSALGLQGYLITDGKSPVNLLTTAQDMIKNITTTTATATNE</sequence>
<dbReference type="Gene3D" id="6.20.380.10">
    <property type="match status" value="1"/>
</dbReference>
<dbReference type="EMBL" id="QUTA01001992">
    <property type="protein sequence ID" value="RHY29243.1"/>
    <property type="molecule type" value="Genomic_DNA"/>
</dbReference>
<evidence type="ECO:0000313" key="3">
    <source>
        <dbReference type="Proteomes" id="UP000266239"/>
    </source>
</evidence>
<dbReference type="InterPro" id="IPR039059">
    <property type="entry name" value="MVP"/>
</dbReference>
<dbReference type="GO" id="GO:0005737">
    <property type="term" value="C:cytoplasm"/>
    <property type="evidence" value="ECO:0007669"/>
    <property type="project" value="TreeGrafter"/>
</dbReference>
<dbReference type="Proteomes" id="UP000266239">
    <property type="component" value="Unassembled WGS sequence"/>
</dbReference>
<dbReference type="PANTHER" id="PTHR14165:SF3">
    <property type="entry name" value="MAJOR VAULT PROTEIN"/>
    <property type="match status" value="1"/>
</dbReference>
<dbReference type="Gene3D" id="3.30.479.30">
    <property type="entry name" value="Band 7 domain"/>
    <property type="match status" value="1"/>
</dbReference>